<comment type="caution">
    <text evidence="5">The sequence shown here is derived from an EMBL/GenBank/DDBJ whole genome shotgun (WGS) entry which is preliminary data.</text>
</comment>
<dbReference type="RefSeq" id="WP_146590878.1">
    <property type="nucleotide sequence ID" value="NZ_SJPO01000013.1"/>
</dbReference>
<dbReference type="GO" id="GO:0043565">
    <property type="term" value="F:sequence-specific DNA binding"/>
    <property type="evidence" value="ECO:0007669"/>
    <property type="project" value="InterPro"/>
</dbReference>
<dbReference type="InterPro" id="IPR000485">
    <property type="entry name" value="AsnC-type_HTH_dom"/>
</dbReference>
<organism evidence="5 6">
    <name type="scientific">Posidoniimonas polymericola</name>
    <dbReference type="NCBI Taxonomy" id="2528002"/>
    <lineage>
        <taxon>Bacteria</taxon>
        <taxon>Pseudomonadati</taxon>
        <taxon>Planctomycetota</taxon>
        <taxon>Planctomycetia</taxon>
        <taxon>Pirellulales</taxon>
        <taxon>Lacipirellulaceae</taxon>
        <taxon>Posidoniimonas</taxon>
    </lineage>
</organism>
<gene>
    <name evidence="5" type="primary">ydfH_2</name>
    <name evidence="5" type="ORF">Pla123a_43660</name>
</gene>
<evidence type="ECO:0000256" key="3">
    <source>
        <dbReference type="ARBA" id="ARBA00023163"/>
    </source>
</evidence>
<keyword evidence="1" id="KW-0805">Transcription regulation</keyword>
<dbReference type="AlphaFoldDB" id="A0A5C5XUK7"/>
<dbReference type="PRINTS" id="PR00033">
    <property type="entry name" value="HTHASNC"/>
</dbReference>
<dbReference type="InterPro" id="IPR036390">
    <property type="entry name" value="WH_DNA-bd_sf"/>
</dbReference>
<reference evidence="5 6" key="1">
    <citation type="submission" date="2019-02" db="EMBL/GenBank/DDBJ databases">
        <title>Deep-cultivation of Planctomycetes and their phenomic and genomic characterization uncovers novel biology.</title>
        <authorList>
            <person name="Wiegand S."/>
            <person name="Jogler M."/>
            <person name="Boedeker C."/>
            <person name="Pinto D."/>
            <person name="Vollmers J."/>
            <person name="Rivas-Marin E."/>
            <person name="Kohn T."/>
            <person name="Peeters S.H."/>
            <person name="Heuer A."/>
            <person name="Rast P."/>
            <person name="Oberbeckmann S."/>
            <person name="Bunk B."/>
            <person name="Jeske O."/>
            <person name="Meyerdierks A."/>
            <person name="Storesund J.E."/>
            <person name="Kallscheuer N."/>
            <person name="Luecker S."/>
            <person name="Lage O.M."/>
            <person name="Pohl T."/>
            <person name="Merkel B.J."/>
            <person name="Hornburger P."/>
            <person name="Mueller R.-W."/>
            <person name="Bruemmer F."/>
            <person name="Labrenz M."/>
            <person name="Spormann A.M."/>
            <person name="Op Den Camp H."/>
            <person name="Overmann J."/>
            <person name="Amann R."/>
            <person name="Jetten M.S.M."/>
            <person name="Mascher T."/>
            <person name="Medema M.H."/>
            <person name="Devos D.P."/>
            <person name="Kaster A.-K."/>
            <person name="Ovreas L."/>
            <person name="Rohde M."/>
            <person name="Galperin M.Y."/>
            <person name="Jogler C."/>
        </authorList>
    </citation>
    <scope>NUCLEOTIDE SEQUENCE [LARGE SCALE GENOMIC DNA]</scope>
    <source>
        <strain evidence="5 6">Pla123a</strain>
    </source>
</reference>
<dbReference type="PROSITE" id="PS50949">
    <property type="entry name" value="HTH_GNTR"/>
    <property type="match status" value="1"/>
</dbReference>
<name>A0A5C5XUK7_9BACT</name>
<evidence type="ECO:0000313" key="6">
    <source>
        <dbReference type="Proteomes" id="UP000318478"/>
    </source>
</evidence>
<sequence>MSTSLPERVSPAWIARKSQAGGGMTLTQRVYQTIHDEIVSGALGPGERLVRRTLSKRLGVSPAPITETLLRLESEGLVEFAALHGSRVRPLQIQDVKNDQMLREAIECQAARLCAEFATGEDLAKLLVDAKPLDRIIARGDRRSQVGLQAHLEFHVHLAQYGGYAGLADELERVWFRQVMRLNWLGETWHRDVPEDWHQQLVKVLMSRDPDKAEAKMRDHVRFAKDTEREQFHAFLRGS</sequence>
<evidence type="ECO:0000313" key="5">
    <source>
        <dbReference type="EMBL" id="TWT66937.1"/>
    </source>
</evidence>
<dbReference type="EMBL" id="SJPO01000013">
    <property type="protein sequence ID" value="TWT66937.1"/>
    <property type="molecule type" value="Genomic_DNA"/>
</dbReference>
<dbReference type="CDD" id="cd07377">
    <property type="entry name" value="WHTH_GntR"/>
    <property type="match status" value="1"/>
</dbReference>
<keyword evidence="2" id="KW-0238">DNA-binding</keyword>
<keyword evidence="3" id="KW-0804">Transcription</keyword>
<dbReference type="InterPro" id="IPR011711">
    <property type="entry name" value="GntR_C"/>
</dbReference>
<dbReference type="Proteomes" id="UP000318478">
    <property type="component" value="Unassembled WGS sequence"/>
</dbReference>
<evidence type="ECO:0000256" key="1">
    <source>
        <dbReference type="ARBA" id="ARBA00023015"/>
    </source>
</evidence>
<dbReference type="PANTHER" id="PTHR43537">
    <property type="entry name" value="TRANSCRIPTIONAL REGULATOR, GNTR FAMILY"/>
    <property type="match status" value="1"/>
</dbReference>
<dbReference type="InterPro" id="IPR036388">
    <property type="entry name" value="WH-like_DNA-bd_sf"/>
</dbReference>
<feature type="domain" description="HTH gntR-type" evidence="4">
    <location>
        <begin position="24"/>
        <end position="91"/>
    </location>
</feature>
<dbReference type="SMART" id="SM00345">
    <property type="entry name" value="HTH_GNTR"/>
    <property type="match status" value="1"/>
</dbReference>
<dbReference type="InterPro" id="IPR000524">
    <property type="entry name" value="Tscrpt_reg_HTH_GntR"/>
</dbReference>
<evidence type="ECO:0000256" key="2">
    <source>
        <dbReference type="ARBA" id="ARBA00023125"/>
    </source>
</evidence>
<protein>
    <submittedName>
        <fullName evidence="5">Putative HTH-type transcriptional regulator YdfH</fullName>
    </submittedName>
</protein>
<dbReference type="InterPro" id="IPR008920">
    <property type="entry name" value="TF_FadR/GntR_C"/>
</dbReference>
<dbReference type="PANTHER" id="PTHR43537:SF5">
    <property type="entry name" value="UXU OPERON TRANSCRIPTIONAL REGULATOR"/>
    <property type="match status" value="1"/>
</dbReference>
<dbReference type="OrthoDB" id="9781630at2"/>
<dbReference type="Gene3D" id="1.20.120.530">
    <property type="entry name" value="GntR ligand-binding domain-like"/>
    <property type="match status" value="1"/>
</dbReference>
<dbReference type="SUPFAM" id="SSF48008">
    <property type="entry name" value="GntR ligand-binding domain-like"/>
    <property type="match status" value="1"/>
</dbReference>
<keyword evidence="6" id="KW-1185">Reference proteome</keyword>
<dbReference type="SMART" id="SM00895">
    <property type="entry name" value="FCD"/>
    <property type="match status" value="1"/>
</dbReference>
<dbReference type="GO" id="GO:0003700">
    <property type="term" value="F:DNA-binding transcription factor activity"/>
    <property type="evidence" value="ECO:0007669"/>
    <property type="project" value="InterPro"/>
</dbReference>
<dbReference type="Pfam" id="PF07729">
    <property type="entry name" value="FCD"/>
    <property type="match status" value="1"/>
</dbReference>
<accession>A0A5C5XUK7</accession>
<proteinExistence type="predicted"/>
<dbReference type="Gene3D" id="1.10.10.10">
    <property type="entry name" value="Winged helix-like DNA-binding domain superfamily/Winged helix DNA-binding domain"/>
    <property type="match status" value="1"/>
</dbReference>
<evidence type="ECO:0000259" key="4">
    <source>
        <dbReference type="PROSITE" id="PS50949"/>
    </source>
</evidence>
<dbReference type="SUPFAM" id="SSF46785">
    <property type="entry name" value="Winged helix' DNA-binding domain"/>
    <property type="match status" value="1"/>
</dbReference>
<dbReference type="Pfam" id="PF00392">
    <property type="entry name" value="GntR"/>
    <property type="match status" value="1"/>
</dbReference>